<dbReference type="CDD" id="cd05154">
    <property type="entry name" value="ACAD10_11_N-like"/>
    <property type="match status" value="1"/>
</dbReference>
<evidence type="ECO:0000313" key="3">
    <source>
        <dbReference type="Proteomes" id="UP000701702"/>
    </source>
</evidence>
<feature type="domain" description="Aminoglycoside phosphotransferase" evidence="1">
    <location>
        <begin position="35"/>
        <end position="262"/>
    </location>
</feature>
<dbReference type="PANTHER" id="PTHR21310">
    <property type="entry name" value="AMINOGLYCOSIDE PHOSPHOTRANSFERASE-RELATED-RELATED"/>
    <property type="match status" value="1"/>
</dbReference>
<keyword evidence="3" id="KW-1185">Reference proteome</keyword>
<gene>
    <name evidence="2" type="ORF">LMG23994_00855</name>
</gene>
<dbReference type="RefSeq" id="WP_224000081.1">
    <property type="nucleotide sequence ID" value="NZ_CAJZAF010000003.1"/>
</dbReference>
<organism evidence="2 3">
    <name type="scientific">Cupriavidus pinatubonensis</name>
    <dbReference type="NCBI Taxonomy" id="248026"/>
    <lineage>
        <taxon>Bacteria</taxon>
        <taxon>Pseudomonadati</taxon>
        <taxon>Pseudomonadota</taxon>
        <taxon>Betaproteobacteria</taxon>
        <taxon>Burkholderiales</taxon>
        <taxon>Burkholderiaceae</taxon>
        <taxon>Cupriavidus</taxon>
    </lineage>
</organism>
<dbReference type="InterPro" id="IPR002575">
    <property type="entry name" value="Aminoglycoside_PTrfase"/>
</dbReference>
<name>A0ABN7XXT7_9BURK</name>
<evidence type="ECO:0000313" key="2">
    <source>
        <dbReference type="EMBL" id="CAG9165924.1"/>
    </source>
</evidence>
<protein>
    <recommendedName>
        <fullName evidence="1">Aminoglycoside phosphotransferase domain-containing protein</fullName>
    </recommendedName>
</protein>
<dbReference type="Gene3D" id="3.90.1200.10">
    <property type="match status" value="1"/>
</dbReference>
<reference evidence="2 3" key="1">
    <citation type="submission" date="2021-08" db="EMBL/GenBank/DDBJ databases">
        <authorList>
            <person name="Peeters C."/>
        </authorList>
    </citation>
    <scope>NUCLEOTIDE SEQUENCE [LARGE SCALE GENOMIC DNA]</scope>
    <source>
        <strain evidence="2 3">LMG 23994</strain>
    </source>
</reference>
<dbReference type="EMBL" id="CAJZAF010000003">
    <property type="protein sequence ID" value="CAG9165924.1"/>
    <property type="molecule type" value="Genomic_DNA"/>
</dbReference>
<dbReference type="Pfam" id="PF01636">
    <property type="entry name" value="APH"/>
    <property type="match status" value="1"/>
</dbReference>
<dbReference type="SUPFAM" id="SSF56112">
    <property type="entry name" value="Protein kinase-like (PK-like)"/>
    <property type="match status" value="1"/>
</dbReference>
<dbReference type="PANTHER" id="PTHR21310:SF40">
    <property type="entry name" value="AMINOGLYCOSIDE PHOSPHOTRANSFERASE DOMAIN-CONTAINING PROTEIN-RELATED"/>
    <property type="match status" value="1"/>
</dbReference>
<dbReference type="InterPro" id="IPR051678">
    <property type="entry name" value="AGP_Transferase"/>
</dbReference>
<dbReference type="InterPro" id="IPR011009">
    <property type="entry name" value="Kinase-like_dom_sf"/>
</dbReference>
<proteinExistence type="predicted"/>
<sequence length="351" mass="37911">MTNHTWQEAVDLRRLAAWMDRQQLGSGPIADPVQLAGGTQNILLRLRRGGQGFVLRRPSLHAGPEIRATIAREARVLAALRGTRVPHPELFASCLDESVLGAPFYLMAPVEGFNASGTPLPPMHAADAEIQRRMGFSMVDALLRLGEVDPQAVGLGDFGRPQGFLERQVARWRAQLTQYGTHAGWPGPAGLPGVEAVAQWLEANRPTPSRTGILHGDFHLANVMFRNGGAEVAAVIDWELATVGDPLLDLGWLVATWPDAGGRGAGSICVSPWQGFPAASELVAYYRERSDRDLGAIDWYVVLARFKLGILLEGSYARSCAGKASVAQGEQHHASALRLLQQASEQIAELA</sequence>
<dbReference type="Gene3D" id="3.30.200.20">
    <property type="entry name" value="Phosphorylase Kinase, domain 1"/>
    <property type="match status" value="1"/>
</dbReference>
<evidence type="ECO:0000259" key="1">
    <source>
        <dbReference type="Pfam" id="PF01636"/>
    </source>
</evidence>
<dbReference type="InterPro" id="IPR041726">
    <property type="entry name" value="ACAD10_11_N"/>
</dbReference>
<accession>A0ABN7XXT7</accession>
<comment type="caution">
    <text evidence="2">The sequence shown here is derived from an EMBL/GenBank/DDBJ whole genome shotgun (WGS) entry which is preliminary data.</text>
</comment>
<dbReference type="Proteomes" id="UP000701702">
    <property type="component" value="Unassembled WGS sequence"/>
</dbReference>